<dbReference type="VEuPathDB" id="FungiDB:BO97DRAFT_343696"/>
<evidence type="ECO:0000313" key="2">
    <source>
        <dbReference type="EMBL" id="RAL12871.1"/>
    </source>
</evidence>
<gene>
    <name evidence="2" type="ORF">BO97DRAFT_343696</name>
</gene>
<dbReference type="Proteomes" id="UP000248961">
    <property type="component" value="Unassembled WGS sequence"/>
</dbReference>
<dbReference type="STRING" id="1450537.A0A395HY69"/>
<reference evidence="2 3" key="1">
    <citation type="submission" date="2018-02" db="EMBL/GenBank/DDBJ databases">
        <title>The genomes of Aspergillus section Nigri reveals drivers in fungal speciation.</title>
        <authorList>
            <consortium name="DOE Joint Genome Institute"/>
            <person name="Vesth T.C."/>
            <person name="Nybo J."/>
            <person name="Theobald S."/>
            <person name="Brandl J."/>
            <person name="Frisvad J.C."/>
            <person name="Nielsen K.F."/>
            <person name="Lyhne E.K."/>
            <person name="Kogle M.E."/>
            <person name="Kuo A."/>
            <person name="Riley R."/>
            <person name="Clum A."/>
            <person name="Nolan M."/>
            <person name="Lipzen A."/>
            <person name="Salamov A."/>
            <person name="Henrissat B."/>
            <person name="Wiebenga A."/>
            <person name="De vries R.P."/>
            <person name="Grigoriev I.V."/>
            <person name="Mortensen U.H."/>
            <person name="Andersen M.R."/>
            <person name="Baker S.E."/>
        </authorList>
    </citation>
    <scope>NUCLEOTIDE SEQUENCE [LARGE SCALE GENOMIC DNA]</scope>
    <source>
        <strain evidence="2 3">CBS 101889</strain>
    </source>
</reference>
<feature type="region of interest" description="Disordered" evidence="1">
    <location>
        <begin position="67"/>
        <end position="110"/>
    </location>
</feature>
<evidence type="ECO:0000313" key="3">
    <source>
        <dbReference type="Proteomes" id="UP000248961"/>
    </source>
</evidence>
<protein>
    <submittedName>
        <fullName evidence="2">Uncharacterized protein</fullName>
    </submittedName>
</protein>
<feature type="compositionally biased region" description="Low complexity" evidence="1">
    <location>
        <begin position="86"/>
        <end position="98"/>
    </location>
</feature>
<feature type="compositionally biased region" description="Low complexity" evidence="1">
    <location>
        <begin position="67"/>
        <end position="77"/>
    </location>
</feature>
<dbReference type="EMBL" id="KZ824281">
    <property type="protein sequence ID" value="RAL12871.1"/>
    <property type="molecule type" value="Genomic_DNA"/>
</dbReference>
<dbReference type="OrthoDB" id="3886346at2759"/>
<dbReference type="GeneID" id="37195996"/>
<keyword evidence="3" id="KW-1185">Reference proteome</keyword>
<name>A0A395HY69_ASPHC</name>
<accession>A0A395HY69</accession>
<feature type="region of interest" description="Disordered" evidence="1">
    <location>
        <begin position="271"/>
        <end position="305"/>
    </location>
</feature>
<sequence>MDALGAFSFLSDNVPTWIGQLSDLAAHTAAKHTEYANAYKRHAALRTRRRKNSSVCSIHTDDLTLPSTATLSPSSAAEAREGTALTTPNTSQTPSNSNPRKRGAEDALSVDSNEQGIFVSTRHNLIIEYDGHTQKVLEEMVRNIGTARNNIRKGKMSQLRTAGYRSAVLIRSSRMSPLAASLASPGATEDDVLSSIRKARTQGPPTPRTAAPPQPSPLDMAEKQLELAHVQCETAAYHFLRSGECSAELASVEQKLKGLLDLATQEVRRLKTERPETPTVQEEKPPAVAPQPAMATTTIDGDRHSMTKMDTIEVDDGSESSESIDLTVFRANRIRR</sequence>
<feature type="compositionally biased region" description="Basic and acidic residues" evidence="1">
    <location>
        <begin position="271"/>
        <end position="285"/>
    </location>
</feature>
<evidence type="ECO:0000256" key="1">
    <source>
        <dbReference type="SAM" id="MobiDB-lite"/>
    </source>
</evidence>
<organism evidence="2 3">
    <name type="scientific">Aspergillus homomorphus (strain CBS 101889)</name>
    <dbReference type="NCBI Taxonomy" id="1450537"/>
    <lineage>
        <taxon>Eukaryota</taxon>
        <taxon>Fungi</taxon>
        <taxon>Dikarya</taxon>
        <taxon>Ascomycota</taxon>
        <taxon>Pezizomycotina</taxon>
        <taxon>Eurotiomycetes</taxon>
        <taxon>Eurotiomycetidae</taxon>
        <taxon>Eurotiales</taxon>
        <taxon>Aspergillaceae</taxon>
        <taxon>Aspergillus</taxon>
        <taxon>Aspergillus subgen. Circumdati</taxon>
    </lineage>
</organism>
<dbReference type="AlphaFoldDB" id="A0A395HY69"/>
<proteinExistence type="predicted"/>
<dbReference type="RefSeq" id="XP_025552025.1">
    <property type="nucleotide sequence ID" value="XM_025691707.1"/>
</dbReference>